<comment type="similarity">
    <text evidence="1">Belongs to the helicase family. RecQ subfamily.</text>
</comment>
<dbReference type="GO" id="GO:0003676">
    <property type="term" value="F:nucleic acid binding"/>
    <property type="evidence" value="ECO:0007669"/>
    <property type="project" value="InterPro"/>
</dbReference>
<dbReference type="InterPro" id="IPR014001">
    <property type="entry name" value="Helicase_ATP-bd"/>
</dbReference>
<dbReference type="GO" id="GO:0005737">
    <property type="term" value="C:cytoplasm"/>
    <property type="evidence" value="ECO:0007669"/>
    <property type="project" value="TreeGrafter"/>
</dbReference>
<proteinExistence type="inferred from homology"/>
<dbReference type="AlphaFoldDB" id="A0A4S4LXW7"/>
<dbReference type="Proteomes" id="UP000308730">
    <property type="component" value="Unassembled WGS sequence"/>
</dbReference>
<dbReference type="GO" id="GO:0000724">
    <property type="term" value="P:double-strand break repair via homologous recombination"/>
    <property type="evidence" value="ECO:0007669"/>
    <property type="project" value="TreeGrafter"/>
</dbReference>
<dbReference type="SUPFAM" id="SSF52540">
    <property type="entry name" value="P-loop containing nucleoside triphosphate hydrolases"/>
    <property type="match status" value="2"/>
</dbReference>
<dbReference type="InterPro" id="IPR011545">
    <property type="entry name" value="DEAD/DEAH_box_helicase_dom"/>
</dbReference>
<sequence length="326" mass="36955">MAIESTAKSTPPTIEEIRAECSRVFGVRACLWQAQFTEAILKRDTDVVLNVGTGMGKTLAFWLPLLFKKDGIQIVVTALNILGKQNVDSLKRAGISAVDINSENATAQNFRDIADGVHCIVVVSPEQLMKPGGEFEKLFKNPTFASRIVSVIFDEAHCISQWGTFRPEYKEIERLRYILPKDTLIAVASATFSDKILSDIKHTLHLRKDRLTYITRSNDRPNVQIVVRKIQHAMDSFRDLDFLIPAGWMAGDAEPPKFLIFFDNRLETVRAGRYLHNCLPSEYRDKIVWLISDMSKEFKEQQVEKLKKGELWGLCATDSFGMVSVR</sequence>
<name>A0A4S4LXW7_9APHY</name>
<accession>A0A4S4LXW7</accession>
<dbReference type="GO" id="GO:0005634">
    <property type="term" value="C:nucleus"/>
    <property type="evidence" value="ECO:0007669"/>
    <property type="project" value="TreeGrafter"/>
</dbReference>
<dbReference type="Gene3D" id="3.40.50.300">
    <property type="entry name" value="P-loop containing nucleotide triphosphate hydrolases"/>
    <property type="match status" value="2"/>
</dbReference>
<reference evidence="3 4" key="1">
    <citation type="submission" date="2019-02" db="EMBL/GenBank/DDBJ databases">
        <title>Genome sequencing of the rare red list fungi Antrodiella citrinella (Flaviporus citrinellus).</title>
        <authorList>
            <person name="Buettner E."/>
            <person name="Kellner H."/>
        </authorList>
    </citation>
    <scope>NUCLEOTIDE SEQUENCE [LARGE SCALE GENOMIC DNA]</scope>
    <source>
        <strain evidence="3 4">DSM 108506</strain>
    </source>
</reference>
<dbReference type="InterPro" id="IPR027417">
    <property type="entry name" value="P-loop_NTPase"/>
</dbReference>
<dbReference type="OrthoDB" id="10261556at2759"/>
<keyword evidence="4" id="KW-1185">Reference proteome</keyword>
<dbReference type="PROSITE" id="PS51192">
    <property type="entry name" value="HELICASE_ATP_BIND_1"/>
    <property type="match status" value="1"/>
</dbReference>
<dbReference type="SMART" id="SM00487">
    <property type="entry name" value="DEXDc"/>
    <property type="match status" value="1"/>
</dbReference>
<protein>
    <recommendedName>
        <fullName evidence="2">Helicase ATP-binding domain-containing protein</fullName>
    </recommendedName>
</protein>
<dbReference type="GO" id="GO:0005524">
    <property type="term" value="F:ATP binding"/>
    <property type="evidence" value="ECO:0007669"/>
    <property type="project" value="InterPro"/>
</dbReference>
<evidence type="ECO:0000313" key="3">
    <source>
        <dbReference type="EMBL" id="THH15200.1"/>
    </source>
</evidence>
<dbReference type="GO" id="GO:0009378">
    <property type="term" value="F:four-way junction helicase activity"/>
    <property type="evidence" value="ECO:0007669"/>
    <property type="project" value="TreeGrafter"/>
</dbReference>
<evidence type="ECO:0000256" key="1">
    <source>
        <dbReference type="ARBA" id="ARBA00005446"/>
    </source>
</evidence>
<dbReference type="Pfam" id="PF00270">
    <property type="entry name" value="DEAD"/>
    <property type="match status" value="1"/>
</dbReference>
<dbReference type="PANTHER" id="PTHR13710:SF120">
    <property type="entry name" value="BIFUNCTIONAL 3'-5' EXONUCLEASE_ATP-DEPENDENT HELICASE WRN"/>
    <property type="match status" value="1"/>
</dbReference>
<feature type="domain" description="Helicase ATP-binding" evidence="2">
    <location>
        <begin position="38"/>
        <end position="210"/>
    </location>
</feature>
<comment type="caution">
    <text evidence="3">The sequence shown here is derived from an EMBL/GenBank/DDBJ whole genome shotgun (WGS) entry which is preliminary data.</text>
</comment>
<organism evidence="3 4">
    <name type="scientific">Antrodiella citrinella</name>
    <dbReference type="NCBI Taxonomy" id="2447956"/>
    <lineage>
        <taxon>Eukaryota</taxon>
        <taxon>Fungi</taxon>
        <taxon>Dikarya</taxon>
        <taxon>Basidiomycota</taxon>
        <taxon>Agaricomycotina</taxon>
        <taxon>Agaricomycetes</taxon>
        <taxon>Polyporales</taxon>
        <taxon>Steccherinaceae</taxon>
        <taxon>Antrodiella</taxon>
    </lineage>
</organism>
<evidence type="ECO:0000313" key="4">
    <source>
        <dbReference type="Proteomes" id="UP000308730"/>
    </source>
</evidence>
<gene>
    <name evidence="3" type="ORF">EUX98_g9501</name>
</gene>
<dbReference type="EMBL" id="SGPM01000844">
    <property type="protein sequence ID" value="THH15200.1"/>
    <property type="molecule type" value="Genomic_DNA"/>
</dbReference>
<dbReference type="PANTHER" id="PTHR13710">
    <property type="entry name" value="DNA HELICASE RECQ FAMILY MEMBER"/>
    <property type="match status" value="1"/>
</dbReference>
<evidence type="ECO:0000259" key="2">
    <source>
        <dbReference type="PROSITE" id="PS51192"/>
    </source>
</evidence>
<dbReference type="GO" id="GO:0005694">
    <property type="term" value="C:chromosome"/>
    <property type="evidence" value="ECO:0007669"/>
    <property type="project" value="TreeGrafter"/>
</dbReference>
<dbReference type="GO" id="GO:0043138">
    <property type="term" value="F:3'-5' DNA helicase activity"/>
    <property type="evidence" value="ECO:0007669"/>
    <property type="project" value="TreeGrafter"/>
</dbReference>